<dbReference type="AlphaFoldDB" id="A0AB40D3B4"/>
<dbReference type="PANTHER" id="PTHR31973">
    <property type="entry name" value="POLYPROTEIN, PUTATIVE-RELATED"/>
    <property type="match status" value="1"/>
</dbReference>
<dbReference type="PANTHER" id="PTHR31973:SF187">
    <property type="entry name" value="MUTATOR TRANSPOSASE MUDRA PROTEIN"/>
    <property type="match status" value="1"/>
</dbReference>
<dbReference type="InterPro" id="IPR006564">
    <property type="entry name" value="Znf_PMZ"/>
</dbReference>
<protein>
    <submittedName>
        <fullName evidence="7">Uncharacterized protein LOC120282796</fullName>
    </submittedName>
</protein>
<organism evidence="6 7">
    <name type="scientific">Dioscorea cayennensis subsp. rotundata</name>
    <name type="common">White Guinea yam</name>
    <name type="synonym">Dioscorea rotundata</name>
    <dbReference type="NCBI Taxonomy" id="55577"/>
    <lineage>
        <taxon>Eukaryota</taxon>
        <taxon>Viridiplantae</taxon>
        <taxon>Streptophyta</taxon>
        <taxon>Embryophyta</taxon>
        <taxon>Tracheophyta</taxon>
        <taxon>Spermatophyta</taxon>
        <taxon>Magnoliopsida</taxon>
        <taxon>Liliopsida</taxon>
        <taxon>Dioscoreales</taxon>
        <taxon>Dioscoreaceae</taxon>
        <taxon>Dioscorea</taxon>
    </lineage>
</organism>
<accession>A0AB40D3B4</accession>
<dbReference type="SMART" id="SM00575">
    <property type="entry name" value="ZnF_PMZ"/>
    <property type="match status" value="1"/>
</dbReference>
<evidence type="ECO:0000259" key="5">
    <source>
        <dbReference type="PROSITE" id="PS50966"/>
    </source>
</evidence>
<evidence type="ECO:0000256" key="3">
    <source>
        <dbReference type="ARBA" id="ARBA00022833"/>
    </source>
</evidence>
<evidence type="ECO:0000256" key="2">
    <source>
        <dbReference type="ARBA" id="ARBA00022771"/>
    </source>
</evidence>
<evidence type="ECO:0000313" key="7">
    <source>
        <dbReference type="RefSeq" id="XP_039145576.1"/>
    </source>
</evidence>
<dbReference type="Proteomes" id="UP001515500">
    <property type="component" value="Chromosome 18"/>
</dbReference>
<proteinExistence type="predicted"/>
<keyword evidence="6" id="KW-1185">Reference proteome</keyword>
<feature type="domain" description="SWIM-type" evidence="5">
    <location>
        <begin position="178"/>
        <end position="218"/>
    </location>
</feature>
<dbReference type="RefSeq" id="XP_039145576.1">
    <property type="nucleotide sequence ID" value="XM_039289642.1"/>
</dbReference>
<gene>
    <name evidence="7" type="primary">LOC120282796</name>
</gene>
<evidence type="ECO:0000313" key="6">
    <source>
        <dbReference type="Proteomes" id="UP001515500"/>
    </source>
</evidence>
<keyword evidence="3" id="KW-0862">Zinc</keyword>
<dbReference type="GeneID" id="120282796"/>
<sequence>MEVNKSIFHVAFAITENETDNNWFLATLSEVIYGEDNYRKIITFVLDRSKGLINAIVRVFPSSLHGYYLRDLEVNYMEVNAKLSKTLHEQCWAIVVKTAYAYTSKEFDDVITKIYEMYSNVAESFNTWIKEGHHLLVTSLVNSIRRDTHLYSEIHNKVELIIEDSRFLRVGRSTPDTYEIVDNDNNTISLRNQKCSCKKWEVCGLPYKHAFAVIMQTDINVYRYIAGYFRVEWYHHAYIEPIP</sequence>
<dbReference type="InterPro" id="IPR007527">
    <property type="entry name" value="Znf_SWIM"/>
</dbReference>
<keyword evidence="2 4" id="KW-0863">Zinc-finger</keyword>
<keyword evidence="1" id="KW-0479">Metal-binding</keyword>
<evidence type="ECO:0000256" key="4">
    <source>
        <dbReference type="PROSITE-ProRule" id="PRU00325"/>
    </source>
</evidence>
<dbReference type="GO" id="GO:0008270">
    <property type="term" value="F:zinc ion binding"/>
    <property type="evidence" value="ECO:0007669"/>
    <property type="project" value="UniProtKB-KW"/>
</dbReference>
<evidence type="ECO:0000256" key="1">
    <source>
        <dbReference type="ARBA" id="ARBA00022723"/>
    </source>
</evidence>
<reference evidence="7" key="1">
    <citation type="submission" date="2025-08" db="UniProtKB">
        <authorList>
            <consortium name="RefSeq"/>
        </authorList>
    </citation>
    <scope>IDENTIFICATION</scope>
</reference>
<name>A0AB40D3B4_DIOCR</name>
<dbReference type="PROSITE" id="PS50966">
    <property type="entry name" value="ZF_SWIM"/>
    <property type="match status" value="1"/>
</dbReference>